<gene>
    <name evidence="1" type="ORF">PbB2_01922</name>
</gene>
<sequence length="91" mass="9073">MTVTGVRIPSGGYGVLPFPVGGGSSGLITPPPPVVPPPEGVDVVAMTASRTPQFATKEDAIKSAVSALLLTQIEATVNLGPLCCKSGQGTI</sequence>
<proteinExistence type="predicted"/>
<reference evidence="1 2" key="1">
    <citation type="journal article" date="2018" name="Genome Announc.">
        <title>Draft Genome Sequence of "Candidatus Phycosocius bacilliformis," an Alphaproteobacterial Ectosymbiont of the Hydrocarbon-Producing Green Alga Botryococcus braunii.</title>
        <authorList>
            <person name="Tanabe Y."/>
            <person name="Yamaguchi H."/>
            <person name="Watanabe M.M."/>
        </authorList>
    </citation>
    <scope>NUCLEOTIDE SEQUENCE [LARGE SCALE GENOMIC DNA]</scope>
    <source>
        <strain evidence="1 2">BOTRYCO-2</strain>
    </source>
</reference>
<accession>A0A2P2EB13</accession>
<protein>
    <submittedName>
        <fullName evidence="1">Uncharacterized protein</fullName>
    </submittedName>
</protein>
<evidence type="ECO:0000313" key="1">
    <source>
        <dbReference type="EMBL" id="GBF58250.1"/>
    </source>
</evidence>
<keyword evidence="2" id="KW-1185">Reference proteome</keyword>
<comment type="caution">
    <text evidence="1">The sequence shown here is derived from an EMBL/GenBank/DDBJ whole genome shotgun (WGS) entry which is preliminary data.</text>
</comment>
<dbReference type="EMBL" id="BFBR01000005">
    <property type="protein sequence ID" value="GBF58250.1"/>
    <property type="molecule type" value="Genomic_DNA"/>
</dbReference>
<dbReference type="AlphaFoldDB" id="A0A2P2EB13"/>
<evidence type="ECO:0000313" key="2">
    <source>
        <dbReference type="Proteomes" id="UP000245086"/>
    </source>
</evidence>
<dbReference type="Proteomes" id="UP000245086">
    <property type="component" value="Unassembled WGS sequence"/>
</dbReference>
<name>A0A2P2EB13_9PROT</name>
<organism evidence="1 2">
    <name type="scientific">Candidatus Phycosocius bacilliformis</name>
    <dbReference type="NCBI Taxonomy" id="1445552"/>
    <lineage>
        <taxon>Bacteria</taxon>
        <taxon>Pseudomonadati</taxon>
        <taxon>Pseudomonadota</taxon>
        <taxon>Alphaproteobacteria</taxon>
        <taxon>Caulobacterales</taxon>
        <taxon>Caulobacterales incertae sedis</taxon>
        <taxon>Candidatus Phycosocius</taxon>
    </lineage>
</organism>